<dbReference type="AlphaFoldDB" id="A0A9D1JEY6"/>
<keyword evidence="2" id="KW-0238">DNA-binding</keyword>
<protein>
    <submittedName>
        <fullName evidence="5">GntR family transcriptional regulator</fullName>
    </submittedName>
</protein>
<dbReference type="SUPFAM" id="SSF46785">
    <property type="entry name" value="Winged helix' DNA-binding domain"/>
    <property type="match status" value="1"/>
</dbReference>
<dbReference type="GO" id="GO:0003677">
    <property type="term" value="F:DNA binding"/>
    <property type="evidence" value="ECO:0007669"/>
    <property type="project" value="UniProtKB-KW"/>
</dbReference>
<comment type="caution">
    <text evidence="5">The sequence shown here is derived from an EMBL/GenBank/DDBJ whole genome shotgun (WGS) entry which is preliminary data.</text>
</comment>
<evidence type="ECO:0000259" key="4">
    <source>
        <dbReference type="PROSITE" id="PS50949"/>
    </source>
</evidence>
<dbReference type="CDD" id="cd07377">
    <property type="entry name" value="WHTH_GntR"/>
    <property type="match status" value="1"/>
</dbReference>
<dbReference type="EMBL" id="DVHU01000025">
    <property type="protein sequence ID" value="HIR92379.1"/>
    <property type="molecule type" value="Genomic_DNA"/>
</dbReference>
<accession>A0A9D1JEY6</accession>
<evidence type="ECO:0000313" key="5">
    <source>
        <dbReference type="EMBL" id="HIR92379.1"/>
    </source>
</evidence>
<evidence type="ECO:0000256" key="2">
    <source>
        <dbReference type="ARBA" id="ARBA00023125"/>
    </source>
</evidence>
<reference evidence="5" key="2">
    <citation type="journal article" date="2021" name="PeerJ">
        <title>Extensive microbial diversity within the chicken gut microbiome revealed by metagenomics and culture.</title>
        <authorList>
            <person name="Gilroy R."/>
            <person name="Ravi A."/>
            <person name="Getino M."/>
            <person name="Pursley I."/>
            <person name="Horton D.L."/>
            <person name="Alikhan N.F."/>
            <person name="Baker D."/>
            <person name="Gharbi K."/>
            <person name="Hall N."/>
            <person name="Watson M."/>
            <person name="Adriaenssens E.M."/>
            <person name="Foster-Nyarko E."/>
            <person name="Jarju S."/>
            <person name="Secka A."/>
            <person name="Antonio M."/>
            <person name="Oren A."/>
            <person name="Chaudhuri R.R."/>
            <person name="La Ragione R."/>
            <person name="Hildebrand F."/>
            <person name="Pallen M.J."/>
        </authorList>
    </citation>
    <scope>NUCLEOTIDE SEQUENCE</scope>
    <source>
        <strain evidence="5">ChiSxjej1B13-7041</strain>
    </source>
</reference>
<dbReference type="PROSITE" id="PS50949">
    <property type="entry name" value="HTH_GNTR"/>
    <property type="match status" value="1"/>
</dbReference>
<dbReference type="InterPro" id="IPR011711">
    <property type="entry name" value="GntR_C"/>
</dbReference>
<dbReference type="InterPro" id="IPR008920">
    <property type="entry name" value="TF_FadR/GntR_C"/>
</dbReference>
<dbReference type="InterPro" id="IPR036388">
    <property type="entry name" value="WH-like_DNA-bd_sf"/>
</dbReference>
<dbReference type="Proteomes" id="UP000886841">
    <property type="component" value="Unassembled WGS sequence"/>
</dbReference>
<feature type="domain" description="HTH gntR-type" evidence="4">
    <location>
        <begin position="6"/>
        <end position="73"/>
    </location>
</feature>
<dbReference type="InterPro" id="IPR000524">
    <property type="entry name" value="Tscrpt_reg_HTH_GntR"/>
</dbReference>
<dbReference type="SMART" id="SM00895">
    <property type="entry name" value="FCD"/>
    <property type="match status" value="1"/>
</dbReference>
<organism evidence="5 6">
    <name type="scientific">Candidatus Egerieimonas intestinavium</name>
    <dbReference type="NCBI Taxonomy" id="2840777"/>
    <lineage>
        <taxon>Bacteria</taxon>
        <taxon>Bacillati</taxon>
        <taxon>Bacillota</taxon>
        <taxon>Clostridia</taxon>
        <taxon>Lachnospirales</taxon>
        <taxon>Lachnospiraceae</taxon>
        <taxon>Lachnospiraceae incertae sedis</taxon>
        <taxon>Candidatus Egerieimonas</taxon>
    </lineage>
</organism>
<sequence>MSERPVSLLDWAYKQVRRMLFSGALPQGQKIVVAQLANQLSISPTPVKEALNRLAAEGLLEAVPRRGFQVKRQSIKEVKDTLECRIMLETYAATKAVDNFSSRPDLQEEMRQAMENLRSTDPHDYVSITELEQSFHGALVQLAENETLFSLFNILYGVGFSSFVYAASYRPQKAQSEHQTIYDALVNHDLALLTSTLQEHLNRTIEFYANFSAQNTDLPVLQSPASLPTGQS</sequence>
<dbReference type="Gene3D" id="1.10.10.10">
    <property type="entry name" value="Winged helix-like DNA-binding domain superfamily/Winged helix DNA-binding domain"/>
    <property type="match status" value="1"/>
</dbReference>
<dbReference type="PANTHER" id="PTHR43537">
    <property type="entry name" value="TRANSCRIPTIONAL REGULATOR, GNTR FAMILY"/>
    <property type="match status" value="1"/>
</dbReference>
<evidence type="ECO:0000256" key="3">
    <source>
        <dbReference type="ARBA" id="ARBA00023163"/>
    </source>
</evidence>
<reference evidence="5" key="1">
    <citation type="submission" date="2020-10" db="EMBL/GenBank/DDBJ databases">
        <authorList>
            <person name="Gilroy R."/>
        </authorList>
    </citation>
    <scope>NUCLEOTIDE SEQUENCE</scope>
    <source>
        <strain evidence="5">ChiSxjej1B13-7041</strain>
    </source>
</reference>
<dbReference type="Pfam" id="PF07729">
    <property type="entry name" value="FCD"/>
    <property type="match status" value="1"/>
</dbReference>
<gene>
    <name evidence="5" type="ORF">IAB98_03020</name>
</gene>
<name>A0A9D1JEY6_9FIRM</name>
<dbReference type="InterPro" id="IPR036390">
    <property type="entry name" value="WH_DNA-bd_sf"/>
</dbReference>
<dbReference type="SUPFAM" id="SSF48008">
    <property type="entry name" value="GntR ligand-binding domain-like"/>
    <property type="match status" value="1"/>
</dbReference>
<proteinExistence type="predicted"/>
<dbReference type="GO" id="GO:0003700">
    <property type="term" value="F:DNA-binding transcription factor activity"/>
    <property type="evidence" value="ECO:0007669"/>
    <property type="project" value="InterPro"/>
</dbReference>
<keyword evidence="1" id="KW-0805">Transcription regulation</keyword>
<evidence type="ECO:0000313" key="6">
    <source>
        <dbReference type="Proteomes" id="UP000886841"/>
    </source>
</evidence>
<dbReference type="Pfam" id="PF00392">
    <property type="entry name" value="GntR"/>
    <property type="match status" value="1"/>
</dbReference>
<keyword evidence="3" id="KW-0804">Transcription</keyword>
<dbReference type="PANTHER" id="PTHR43537:SF24">
    <property type="entry name" value="GLUCONATE OPERON TRANSCRIPTIONAL REPRESSOR"/>
    <property type="match status" value="1"/>
</dbReference>
<dbReference type="Gene3D" id="1.20.120.530">
    <property type="entry name" value="GntR ligand-binding domain-like"/>
    <property type="match status" value="1"/>
</dbReference>
<dbReference type="SMART" id="SM00345">
    <property type="entry name" value="HTH_GNTR"/>
    <property type="match status" value="1"/>
</dbReference>
<evidence type="ECO:0000256" key="1">
    <source>
        <dbReference type="ARBA" id="ARBA00023015"/>
    </source>
</evidence>